<proteinExistence type="predicted"/>
<protein>
    <submittedName>
        <fullName evidence="1">Uncharacterized protein</fullName>
    </submittedName>
</protein>
<sequence length="147" mass="16316">MRLLVGKVSVGKVSVGKVSVGKVRQETVERNFAHPNRLIKLVKGERSTRRCWRLEFRHRNVFRALRTTRLAQGLAVLRGFPGQFSGLAHGTHPSLTAEMGAARSRRALNCLDVVWLGLSLQRLMHSTAAWKAVKEAIAHGYAHATQG</sequence>
<keyword evidence="2" id="KW-1185">Reference proteome</keyword>
<gene>
    <name evidence="1" type="ORF">CDD81_7566</name>
</gene>
<dbReference type="EMBL" id="NJET01000082">
    <property type="protein sequence ID" value="PHH62073.1"/>
    <property type="molecule type" value="Genomic_DNA"/>
</dbReference>
<organism evidence="1 2">
    <name type="scientific">Ophiocordyceps australis</name>
    <dbReference type="NCBI Taxonomy" id="1399860"/>
    <lineage>
        <taxon>Eukaryota</taxon>
        <taxon>Fungi</taxon>
        <taxon>Dikarya</taxon>
        <taxon>Ascomycota</taxon>
        <taxon>Pezizomycotina</taxon>
        <taxon>Sordariomycetes</taxon>
        <taxon>Hypocreomycetidae</taxon>
        <taxon>Hypocreales</taxon>
        <taxon>Ophiocordycipitaceae</taxon>
        <taxon>Ophiocordyceps</taxon>
    </lineage>
</organism>
<accession>A0A2C5Y346</accession>
<evidence type="ECO:0000313" key="2">
    <source>
        <dbReference type="Proteomes" id="UP000226192"/>
    </source>
</evidence>
<evidence type="ECO:0000313" key="1">
    <source>
        <dbReference type="EMBL" id="PHH62073.1"/>
    </source>
</evidence>
<comment type="caution">
    <text evidence="1">The sequence shown here is derived from an EMBL/GenBank/DDBJ whole genome shotgun (WGS) entry which is preliminary data.</text>
</comment>
<dbReference type="Proteomes" id="UP000226192">
    <property type="component" value="Unassembled WGS sequence"/>
</dbReference>
<dbReference type="AlphaFoldDB" id="A0A2C5Y346"/>
<name>A0A2C5Y346_9HYPO</name>
<reference evidence="1 2" key="1">
    <citation type="submission" date="2017-06" db="EMBL/GenBank/DDBJ databases">
        <title>Ant-infecting Ophiocordyceps genomes reveal a high diversity of potential behavioral manipulation genes and a possible major role for enterotoxins.</title>
        <authorList>
            <person name="De Bekker C."/>
            <person name="Evans H.C."/>
            <person name="Brachmann A."/>
            <person name="Hughes D.P."/>
        </authorList>
    </citation>
    <scope>NUCLEOTIDE SEQUENCE [LARGE SCALE GENOMIC DNA]</scope>
    <source>
        <strain evidence="1 2">Map64</strain>
    </source>
</reference>